<organism evidence="1">
    <name type="scientific">Anguilla anguilla</name>
    <name type="common">European freshwater eel</name>
    <name type="synonym">Muraena anguilla</name>
    <dbReference type="NCBI Taxonomy" id="7936"/>
    <lineage>
        <taxon>Eukaryota</taxon>
        <taxon>Metazoa</taxon>
        <taxon>Chordata</taxon>
        <taxon>Craniata</taxon>
        <taxon>Vertebrata</taxon>
        <taxon>Euteleostomi</taxon>
        <taxon>Actinopterygii</taxon>
        <taxon>Neopterygii</taxon>
        <taxon>Teleostei</taxon>
        <taxon>Anguilliformes</taxon>
        <taxon>Anguillidae</taxon>
        <taxon>Anguilla</taxon>
    </lineage>
</organism>
<proteinExistence type="predicted"/>
<accession>A0A0E9U0Z5</accession>
<dbReference type="EMBL" id="GBXM01049742">
    <property type="protein sequence ID" value="JAH58835.1"/>
    <property type="molecule type" value="Transcribed_RNA"/>
</dbReference>
<evidence type="ECO:0000313" key="1">
    <source>
        <dbReference type="EMBL" id="JAH58835.1"/>
    </source>
</evidence>
<name>A0A0E9U0Z5_ANGAN</name>
<protein>
    <submittedName>
        <fullName evidence="1">Uncharacterized protein</fullName>
    </submittedName>
</protein>
<reference evidence="1" key="2">
    <citation type="journal article" date="2015" name="Fish Shellfish Immunol.">
        <title>Early steps in the European eel (Anguilla anguilla)-Vibrio vulnificus interaction in the gills: Role of the RtxA13 toxin.</title>
        <authorList>
            <person name="Callol A."/>
            <person name="Pajuelo D."/>
            <person name="Ebbesson L."/>
            <person name="Teles M."/>
            <person name="MacKenzie S."/>
            <person name="Amaro C."/>
        </authorList>
    </citation>
    <scope>NUCLEOTIDE SEQUENCE</scope>
</reference>
<sequence>MVTITLQVRNVFHSNCLQACCPLKENRKRKPYFLCTTILMWHVMLCPESQKPASTVRLFLERRGEWFSMSCGSGRDVSGLVLQ</sequence>
<reference evidence="1" key="1">
    <citation type="submission" date="2014-11" db="EMBL/GenBank/DDBJ databases">
        <authorList>
            <person name="Amaro Gonzalez C."/>
        </authorList>
    </citation>
    <scope>NUCLEOTIDE SEQUENCE</scope>
</reference>
<dbReference type="AlphaFoldDB" id="A0A0E9U0Z5"/>